<evidence type="ECO:0008006" key="5">
    <source>
        <dbReference type="Google" id="ProtNLM"/>
    </source>
</evidence>
<gene>
    <name evidence="1" type="ORF">ATNIH1004_009003</name>
    <name evidence="2" type="ORF">EYZ11_005156</name>
</gene>
<evidence type="ECO:0000313" key="4">
    <source>
        <dbReference type="Proteomes" id="UP000324241"/>
    </source>
</evidence>
<sequence length="180" mass="19841">MGDNPVNGEIPRSYFIHHLASYPVVSDSITVLKSNKYGAKSLQYADEGYNRLAKPFLPYLSKPYGFVAPYIARMDTLGDQGLTKIDSRFPIIKQDTEELKVMIHDGAYYPVRFAGEVKGHVFDTYGSEYSKCGGDGVVATGKAIITTSLVLSQESLGYISSLLQNQTTQVKDAVNDKKDN</sequence>
<evidence type="ECO:0000313" key="2">
    <source>
        <dbReference type="EMBL" id="THC95388.1"/>
    </source>
</evidence>
<evidence type="ECO:0000313" key="1">
    <source>
        <dbReference type="EMBL" id="KAA8644795.1"/>
    </source>
</evidence>
<proteinExistence type="predicted"/>
<dbReference type="Proteomes" id="UP000308092">
    <property type="component" value="Unassembled WGS sequence"/>
</dbReference>
<accession>A0A4S3JL51</accession>
<dbReference type="EMBL" id="SOSA01000160">
    <property type="protein sequence ID" value="THC95388.1"/>
    <property type="molecule type" value="Genomic_DNA"/>
</dbReference>
<keyword evidence="3" id="KW-1185">Reference proteome</keyword>
<dbReference type="STRING" id="1220188.A0A4S3JL51"/>
<dbReference type="AlphaFoldDB" id="A0A4S3JL51"/>
<evidence type="ECO:0000313" key="3">
    <source>
        <dbReference type="Proteomes" id="UP000308092"/>
    </source>
</evidence>
<dbReference type="VEuPathDB" id="FungiDB:EYZ11_005156"/>
<dbReference type="EMBL" id="QUQM01000006">
    <property type="protein sequence ID" value="KAA8644795.1"/>
    <property type="molecule type" value="Genomic_DNA"/>
</dbReference>
<dbReference type="Proteomes" id="UP000324241">
    <property type="component" value="Unassembled WGS sequence"/>
</dbReference>
<protein>
    <recommendedName>
        <fullName evidence="5">Pathogenesis associated protein Cap20</fullName>
    </recommendedName>
</protein>
<reference evidence="1 4" key="2">
    <citation type="submission" date="2019-08" db="EMBL/GenBank/DDBJ databases">
        <title>The genome sequence of a newly discovered highly antifungal drug resistant Aspergillus species, Aspergillus tanneri NIH 1004.</title>
        <authorList>
            <person name="Mounaud S."/>
            <person name="Singh I."/>
            <person name="Joardar V."/>
            <person name="Pakala S."/>
            <person name="Pakala S."/>
            <person name="Venepally P."/>
            <person name="Chung J.K."/>
            <person name="Losada L."/>
            <person name="Nierman W.C."/>
        </authorList>
    </citation>
    <scope>NUCLEOTIDE SEQUENCE [LARGE SCALE GENOMIC DNA]</scope>
    <source>
        <strain evidence="1 4">NIH1004</strain>
    </source>
</reference>
<dbReference type="GeneID" id="54331705"/>
<organism evidence="2 3">
    <name type="scientific">Aspergillus tanneri</name>
    <dbReference type="NCBI Taxonomy" id="1220188"/>
    <lineage>
        <taxon>Eukaryota</taxon>
        <taxon>Fungi</taxon>
        <taxon>Dikarya</taxon>
        <taxon>Ascomycota</taxon>
        <taxon>Pezizomycotina</taxon>
        <taxon>Eurotiomycetes</taxon>
        <taxon>Eurotiomycetidae</taxon>
        <taxon>Eurotiales</taxon>
        <taxon>Aspergillaceae</taxon>
        <taxon>Aspergillus</taxon>
        <taxon>Aspergillus subgen. Circumdati</taxon>
    </lineage>
</organism>
<dbReference type="OrthoDB" id="376826at2759"/>
<name>A0A4S3JL51_9EURO</name>
<reference evidence="2 3" key="1">
    <citation type="submission" date="2019-03" db="EMBL/GenBank/DDBJ databases">
        <title>The genome sequence of a newly discovered highly antifungal drug resistant Aspergillus species, Aspergillus tanneri NIH 1004.</title>
        <authorList>
            <person name="Mounaud S."/>
            <person name="Singh I."/>
            <person name="Joardar V."/>
            <person name="Pakala S."/>
            <person name="Pakala S."/>
            <person name="Venepally P."/>
            <person name="Hoover J."/>
            <person name="Nierman W."/>
            <person name="Chung J."/>
            <person name="Losada L."/>
        </authorList>
    </citation>
    <scope>NUCLEOTIDE SEQUENCE [LARGE SCALE GENOMIC DNA]</scope>
    <source>
        <strain evidence="2 3">NIH1004</strain>
    </source>
</reference>
<comment type="caution">
    <text evidence="2">The sequence shown here is derived from an EMBL/GenBank/DDBJ whole genome shotgun (WGS) entry which is preliminary data.</text>
</comment>
<dbReference type="RefSeq" id="XP_033424156.1">
    <property type="nucleotide sequence ID" value="XM_033573604.1"/>
</dbReference>